<evidence type="ECO:0000313" key="2">
    <source>
        <dbReference type="EMBL" id="GBP01089.1"/>
    </source>
</evidence>
<evidence type="ECO:0000256" key="1">
    <source>
        <dbReference type="SAM" id="MobiDB-lite"/>
    </source>
</evidence>
<dbReference type="AlphaFoldDB" id="A0A4C1SG09"/>
<proteinExistence type="predicted"/>
<accession>A0A4C1SG09</accession>
<reference evidence="2 3" key="1">
    <citation type="journal article" date="2019" name="Commun. Biol.">
        <title>The bagworm genome reveals a unique fibroin gene that provides high tensile strength.</title>
        <authorList>
            <person name="Kono N."/>
            <person name="Nakamura H."/>
            <person name="Ohtoshi R."/>
            <person name="Tomita M."/>
            <person name="Numata K."/>
            <person name="Arakawa K."/>
        </authorList>
    </citation>
    <scope>NUCLEOTIDE SEQUENCE [LARGE SCALE GENOMIC DNA]</scope>
</reference>
<comment type="caution">
    <text evidence="2">The sequence shown here is derived from an EMBL/GenBank/DDBJ whole genome shotgun (WGS) entry which is preliminary data.</text>
</comment>
<sequence length="100" mass="11693">MLGNFEEARTKAPDNRDENASLGRSDAFGQSMERICQRIPQSITDSREDQEGATKMRSRGRPSATWWYTVEKDLKSQNISLLTIQDRMTWRKRTRRRASK</sequence>
<dbReference type="EMBL" id="BGZK01000007">
    <property type="protein sequence ID" value="GBP01089.1"/>
    <property type="molecule type" value="Genomic_DNA"/>
</dbReference>
<protein>
    <submittedName>
        <fullName evidence="2">Uncharacterized protein</fullName>
    </submittedName>
</protein>
<feature type="region of interest" description="Disordered" evidence="1">
    <location>
        <begin position="1"/>
        <end position="62"/>
    </location>
</feature>
<feature type="compositionally biased region" description="Basic and acidic residues" evidence="1">
    <location>
        <begin position="1"/>
        <end position="19"/>
    </location>
</feature>
<organism evidence="2 3">
    <name type="scientific">Eumeta variegata</name>
    <name type="common">Bagworm moth</name>
    <name type="synonym">Eumeta japonica</name>
    <dbReference type="NCBI Taxonomy" id="151549"/>
    <lineage>
        <taxon>Eukaryota</taxon>
        <taxon>Metazoa</taxon>
        <taxon>Ecdysozoa</taxon>
        <taxon>Arthropoda</taxon>
        <taxon>Hexapoda</taxon>
        <taxon>Insecta</taxon>
        <taxon>Pterygota</taxon>
        <taxon>Neoptera</taxon>
        <taxon>Endopterygota</taxon>
        <taxon>Lepidoptera</taxon>
        <taxon>Glossata</taxon>
        <taxon>Ditrysia</taxon>
        <taxon>Tineoidea</taxon>
        <taxon>Psychidae</taxon>
        <taxon>Oiketicinae</taxon>
        <taxon>Eumeta</taxon>
    </lineage>
</organism>
<name>A0A4C1SG09_EUMVA</name>
<gene>
    <name evidence="2" type="ORF">EVAR_2346_1</name>
</gene>
<dbReference type="Proteomes" id="UP000299102">
    <property type="component" value="Unassembled WGS sequence"/>
</dbReference>
<keyword evidence="3" id="KW-1185">Reference proteome</keyword>
<feature type="compositionally biased region" description="Basic and acidic residues" evidence="1">
    <location>
        <begin position="45"/>
        <end position="54"/>
    </location>
</feature>
<evidence type="ECO:0000313" key="3">
    <source>
        <dbReference type="Proteomes" id="UP000299102"/>
    </source>
</evidence>